<dbReference type="InterPro" id="IPR000210">
    <property type="entry name" value="BTB/POZ_dom"/>
</dbReference>
<proteinExistence type="predicted"/>
<dbReference type="GO" id="GO:0030163">
    <property type="term" value="P:protein catabolic process"/>
    <property type="evidence" value="ECO:0007669"/>
    <property type="project" value="UniProtKB-ARBA"/>
</dbReference>
<dbReference type="PROSITE" id="PS50144">
    <property type="entry name" value="MATH"/>
    <property type="match status" value="1"/>
</dbReference>
<dbReference type="Gene3D" id="1.25.40.420">
    <property type="match status" value="1"/>
</dbReference>
<evidence type="ECO:0000259" key="2">
    <source>
        <dbReference type="PROSITE" id="PS50144"/>
    </source>
</evidence>
<organism evidence="3 4">
    <name type="scientific">Larinioides sclopetarius</name>
    <dbReference type="NCBI Taxonomy" id="280406"/>
    <lineage>
        <taxon>Eukaryota</taxon>
        <taxon>Metazoa</taxon>
        <taxon>Ecdysozoa</taxon>
        <taxon>Arthropoda</taxon>
        <taxon>Chelicerata</taxon>
        <taxon>Arachnida</taxon>
        <taxon>Araneae</taxon>
        <taxon>Araneomorphae</taxon>
        <taxon>Entelegynae</taxon>
        <taxon>Araneoidea</taxon>
        <taxon>Araneidae</taxon>
        <taxon>Larinioides</taxon>
    </lineage>
</organism>
<accession>A0AAV2BFH0</accession>
<evidence type="ECO:0008006" key="5">
    <source>
        <dbReference type="Google" id="ProtNLM"/>
    </source>
</evidence>
<feature type="domain" description="MATH" evidence="2">
    <location>
        <begin position="6"/>
        <end position="131"/>
    </location>
</feature>
<name>A0AAV2BFH0_9ARAC</name>
<sequence>MSADDCATFTWAINNYSYFWQKNGKAVVSPIFSIYMPEETKWKLILFPRGVSLNHKSVGFFLYRDKDCNGAENIKVEYSLDYLRSDGSYCNIPFTNEFQKDVPQGSLNYSYNISKGSKHLQQDILTLRCRLFRFNDRPVEMSNIFARTIFGAKELLSQLLIKNFINLSTDQTQSFVIKSKSKDDIMEINLAVTNENEKNICFGINCIDQRVKYLAVKTFIIDSQMQKIDSGEHEYWPDSEMCPMFPLKFTKKEMIASKSRYLPIDVLTLSFEFAISTGIVFEGIEKTSREYISHPLSHVEFTISSGLAFEGIEKRSCEYTTHPLPDKVTENWRKCISHENINDCPCALITDLTSLHEDQSTCDVKLETKTNTFPVHTLILSARSPVFKAMFSNDMKEKTDASVDVTDLQDETVRRFLLYLYTDKLEDLTWDAALHLFEAADKYAVISLREKCSSFLKGNLNLENACEALMLSDLHQDKNLKESTQNFILKNAKVIFKSKEWKILVDNNSKLALETTLRNWNEE</sequence>
<feature type="domain" description="BTB" evidence="1">
    <location>
        <begin position="362"/>
        <end position="426"/>
    </location>
</feature>
<dbReference type="AlphaFoldDB" id="A0AAV2BFH0"/>
<dbReference type="CDD" id="cd18186">
    <property type="entry name" value="BTB_POZ_ZBTB_KLHL-like"/>
    <property type="match status" value="1"/>
</dbReference>
<dbReference type="SUPFAM" id="SSF49599">
    <property type="entry name" value="TRAF domain-like"/>
    <property type="match status" value="1"/>
</dbReference>
<dbReference type="PANTHER" id="PTHR24413">
    <property type="entry name" value="SPECKLE-TYPE POZ PROTEIN"/>
    <property type="match status" value="1"/>
</dbReference>
<evidence type="ECO:0000313" key="3">
    <source>
        <dbReference type="EMBL" id="CAL1294983.1"/>
    </source>
</evidence>
<dbReference type="EMBL" id="CAXIEN010000358">
    <property type="protein sequence ID" value="CAL1294983.1"/>
    <property type="molecule type" value="Genomic_DNA"/>
</dbReference>
<dbReference type="Pfam" id="PF00651">
    <property type="entry name" value="BTB"/>
    <property type="match status" value="1"/>
</dbReference>
<dbReference type="Gene3D" id="3.30.710.10">
    <property type="entry name" value="Potassium Channel Kv1.1, Chain A"/>
    <property type="match status" value="1"/>
</dbReference>
<dbReference type="Gene3D" id="2.60.210.10">
    <property type="entry name" value="Apoptosis, Tumor Necrosis Factor Receptor Associated Protein 2, Chain A"/>
    <property type="match status" value="1"/>
</dbReference>
<evidence type="ECO:0000313" key="4">
    <source>
        <dbReference type="Proteomes" id="UP001497382"/>
    </source>
</evidence>
<keyword evidence="4" id="KW-1185">Reference proteome</keyword>
<dbReference type="InterPro" id="IPR008974">
    <property type="entry name" value="TRAF-like"/>
</dbReference>
<protein>
    <recommendedName>
        <fullName evidence="5">Speckle-type POZ protein</fullName>
    </recommendedName>
</protein>
<dbReference type="SUPFAM" id="SSF54695">
    <property type="entry name" value="POZ domain"/>
    <property type="match status" value="1"/>
</dbReference>
<dbReference type="Proteomes" id="UP001497382">
    <property type="component" value="Unassembled WGS sequence"/>
</dbReference>
<dbReference type="InterPro" id="IPR011333">
    <property type="entry name" value="SKP1/BTB/POZ_sf"/>
</dbReference>
<gene>
    <name evidence="3" type="ORF">LARSCL_LOCUS19028</name>
</gene>
<dbReference type="PROSITE" id="PS50097">
    <property type="entry name" value="BTB"/>
    <property type="match status" value="1"/>
</dbReference>
<evidence type="ECO:0000259" key="1">
    <source>
        <dbReference type="PROSITE" id="PS50097"/>
    </source>
</evidence>
<dbReference type="CDD" id="cd00121">
    <property type="entry name" value="MATH"/>
    <property type="match status" value="1"/>
</dbReference>
<comment type="caution">
    <text evidence="3">The sequence shown here is derived from an EMBL/GenBank/DDBJ whole genome shotgun (WGS) entry which is preliminary data.</text>
</comment>
<dbReference type="InterPro" id="IPR002083">
    <property type="entry name" value="MATH/TRAF_dom"/>
</dbReference>
<reference evidence="3 4" key="1">
    <citation type="submission" date="2024-04" db="EMBL/GenBank/DDBJ databases">
        <authorList>
            <person name="Rising A."/>
            <person name="Reimegard J."/>
            <person name="Sonavane S."/>
            <person name="Akerstrom W."/>
            <person name="Nylinder S."/>
            <person name="Hedman E."/>
            <person name="Kallberg Y."/>
        </authorList>
    </citation>
    <scope>NUCLEOTIDE SEQUENCE [LARGE SCALE GENOMIC DNA]</scope>
</reference>
<dbReference type="SMART" id="SM00225">
    <property type="entry name" value="BTB"/>
    <property type="match status" value="1"/>
</dbReference>